<proteinExistence type="predicted"/>
<dbReference type="EMBL" id="JANURM010000002">
    <property type="protein sequence ID" value="MDL0088298.1"/>
    <property type="molecule type" value="Genomic_DNA"/>
</dbReference>
<reference evidence="1" key="2">
    <citation type="journal article" date="2023" name="Microorganisms">
        <title>Isolation and Genomic Characteristics of Cat-Borne Campylobacter felis sp. nov. and Sheep-Borne Campylobacter ovis sp. nov.</title>
        <authorList>
            <person name="Wang H."/>
            <person name="Li Y."/>
            <person name="Gu Y."/>
            <person name="Zhou G."/>
            <person name="Chen X."/>
            <person name="Zhang X."/>
            <person name="Shao Z."/>
            <person name="Zhang J."/>
            <person name="Zhang M."/>
        </authorList>
    </citation>
    <scope>NUCLEOTIDE SEQUENCE</scope>
    <source>
        <strain evidence="1">PS10</strain>
    </source>
</reference>
<keyword evidence="2" id="KW-1185">Reference proteome</keyword>
<accession>A0ABT7HPE6</accession>
<sequence length="265" mass="32081">MGKIKKVINRIYADFIMPSRLNEYEVLIKKSLDQNYIHLSVIEYYEALLDNLLDQNAKYFVHRHDIDTDIKTARYFFEIEKKYNIKASYYFRLSTLDFKLMKEISDYGSEASYHYEEIAQFCKDNHIKNSQNIYKKLEKIKDIFSSNFLFIEKNLGYKLKSIASHGDFVNRRLKVINNEIINDICLRDRLGIVLEVYDDKFKNSFDMYISDKPYPIYYSPMNIFDVIEKEECRRICMLTHPRQWHANFKVNFCDNIKRIYEELKW</sequence>
<comment type="caution">
    <text evidence="1">The sequence shown here is derived from an EMBL/GenBank/DDBJ whole genome shotgun (WGS) entry which is preliminary data.</text>
</comment>
<organism evidence="1 2">
    <name type="scientific">Campylobacter gastrosuis</name>
    <dbReference type="NCBI Taxonomy" id="2974576"/>
    <lineage>
        <taxon>Bacteria</taxon>
        <taxon>Pseudomonadati</taxon>
        <taxon>Campylobacterota</taxon>
        <taxon>Epsilonproteobacteria</taxon>
        <taxon>Campylobacterales</taxon>
        <taxon>Campylobacteraceae</taxon>
        <taxon>Campylobacter</taxon>
    </lineage>
</organism>
<dbReference type="RefSeq" id="WP_284936948.1">
    <property type="nucleotide sequence ID" value="NZ_JANURM010000002.1"/>
</dbReference>
<dbReference type="Proteomes" id="UP001173801">
    <property type="component" value="Unassembled WGS sequence"/>
</dbReference>
<evidence type="ECO:0000313" key="1">
    <source>
        <dbReference type="EMBL" id="MDL0088298.1"/>
    </source>
</evidence>
<name>A0ABT7HPE6_9BACT</name>
<evidence type="ECO:0000313" key="2">
    <source>
        <dbReference type="Proteomes" id="UP001173801"/>
    </source>
</evidence>
<reference evidence="1" key="1">
    <citation type="submission" date="2022-08" db="EMBL/GenBank/DDBJ databases">
        <authorList>
            <person name="Wang H."/>
        </authorList>
    </citation>
    <scope>NUCLEOTIDE SEQUENCE</scope>
    <source>
        <strain evidence="1">PS10</strain>
    </source>
</reference>
<protein>
    <submittedName>
        <fullName evidence="1">Uncharacterized protein</fullName>
    </submittedName>
</protein>
<gene>
    <name evidence="1" type="ORF">NYG85_02755</name>
</gene>